<dbReference type="InterPro" id="IPR003656">
    <property type="entry name" value="Znf_BED"/>
</dbReference>
<organism evidence="12 13">
    <name type="scientific">Corchorus olitorius</name>
    <dbReference type="NCBI Taxonomy" id="93759"/>
    <lineage>
        <taxon>Eukaryota</taxon>
        <taxon>Viridiplantae</taxon>
        <taxon>Streptophyta</taxon>
        <taxon>Embryophyta</taxon>
        <taxon>Tracheophyta</taxon>
        <taxon>Spermatophyta</taxon>
        <taxon>Magnoliopsida</taxon>
        <taxon>eudicotyledons</taxon>
        <taxon>Gunneridae</taxon>
        <taxon>Pentapetalae</taxon>
        <taxon>rosids</taxon>
        <taxon>malvids</taxon>
        <taxon>Malvales</taxon>
        <taxon>Malvaceae</taxon>
        <taxon>Grewioideae</taxon>
        <taxon>Apeibeae</taxon>
        <taxon>Corchorus</taxon>
    </lineage>
</organism>
<comment type="caution">
    <text evidence="12">The sequence shown here is derived from an EMBL/GenBank/DDBJ whole genome shotgun (WGS) entry which is preliminary data.</text>
</comment>
<keyword evidence="3 9" id="KW-0863">Zinc-finger</keyword>
<dbReference type="GO" id="GO:0005634">
    <property type="term" value="C:nucleus"/>
    <property type="evidence" value="ECO:0007669"/>
    <property type="project" value="UniProtKB-SubCell"/>
</dbReference>
<keyword evidence="6" id="KW-0238">DNA-binding</keyword>
<dbReference type="GO" id="GO:0046983">
    <property type="term" value="F:protein dimerization activity"/>
    <property type="evidence" value="ECO:0007669"/>
    <property type="project" value="InterPro"/>
</dbReference>
<dbReference type="SUPFAM" id="SSF57667">
    <property type="entry name" value="beta-beta-alpha zinc fingers"/>
    <property type="match status" value="1"/>
</dbReference>
<dbReference type="SUPFAM" id="SSF53098">
    <property type="entry name" value="Ribonuclease H-like"/>
    <property type="match status" value="1"/>
</dbReference>
<feature type="region of interest" description="Disordered" evidence="10">
    <location>
        <begin position="1"/>
        <end position="60"/>
    </location>
</feature>
<sequence>MSSSTPDVSSTPQQPEIGSSTSRAANQDQATRETDSANKEADMIDLDDEEGGNAKKRAKTSNVWSEFKDVSLSNGVEVGECVHCKKQLKKNKSKSTSQFKRHLESCVRRKIFQNQQKKITFQPKDVGDGDIQLQPALTNGKFDMAKMREAAAHWILMHEHPFSIVEEEGFNMMQKRGMPEWEKISRVTIKKDCVQVYEVEKKKLKALLRNVNKICLTMDLWRSSNQKIEYMVLTAHFIDSNWRLQKRIISFVHIPPPRRGVEIADCIYKYGNDHSAETNVLDDDGTSGGNVKSHKSGMSEILTYVKTLYSGPPQESDLDAYLLEACFIHPGDPDQFDALEWWKANSLRFRILSQMARDILAIPITTVASEAAFSAGSRVIDTYRASLAPETVQALLCGGDWCRNLHGVKKKNKRLLADHISCQGLVPQDRGSQSMSTVSERDVHLPSPAVEILPSKAAHPYKYAGDNVDLQGLNVFKGRVSVADIIGFTGSEMISSKPDGFLKSWDSSIDLVNVLKHEIRDGQLSFRGKRVLELGCCYGLPGIFACLKGACTVHFQDLSAETIRCTTIPNVLANLEQARDRQSRQPESPLTPSRQTLAPTVHFYAGDWEELPTVLSVVRNDVSEVTTGMSLSFSEEDFMDGCSSQDGSIIAQEFSSRRSRKLSGSRAWERASEADQGEGGYDVILMTEIPYSVSSLKKLYALIKKVSFLTFTLLVNTTWDLGDIL</sequence>
<feature type="compositionally biased region" description="Basic and acidic residues" evidence="10">
    <location>
        <begin position="30"/>
        <end position="42"/>
    </location>
</feature>
<dbReference type="InterPro" id="IPR012337">
    <property type="entry name" value="RNaseH-like_sf"/>
</dbReference>
<evidence type="ECO:0000256" key="4">
    <source>
        <dbReference type="ARBA" id="ARBA00022833"/>
    </source>
</evidence>
<gene>
    <name evidence="12" type="ORF">COLO4_24409</name>
</gene>
<dbReference type="SUPFAM" id="SSF53335">
    <property type="entry name" value="S-adenosyl-L-methionine-dependent methyltransferases"/>
    <property type="match status" value="1"/>
</dbReference>
<evidence type="ECO:0000256" key="1">
    <source>
        <dbReference type="ARBA" id="ARBA00004123"/>
    </source>
</evidence>
<keyword evidence="7" id="KW-0804">Transcription</keyword>
<dbReference type="InterPro" id="IPR029063">
    <property type="entry name" value="SAM-dependent_MTases_sf"/>
</dbReference>
<dbReference type="GO" id="GO:0008270">
    <property type="term" value="F:zinc ion binding"/>
    <property type="evidence" value="ECO:0007669"/>
    <property type="project" value="UniProtKB-KW"/>
</dbReference>
<dbReference type="Proteomes" id="UP000187203">
    <property type="component" value="Unassembled WGS sequence"/>
</dbReference>
<evidence type="ECO:0000256" key="8">
    <source>
        <dbReference type="ARBA" id="ARBA00023242"/>
    </source>
</evidence>
<comment type="subcellular location">
    <subcellularLocation>
        <location evidence="1">Nucleus</location>
    </subcellularLocation>
</comment>
<dbReference type="GO" id="GO:0009791">
    <property type="term" value="P:post-embryonic development"/>
    <property type="evidence" value="ECO:0007669"/>
    <property type="project" value="UniProtKB-ARBA"/>
</dbReference>
<evidence type="ECO:0000259" key="11">
    <source>
        <dbReference type="PROSITE" id="PS50808"/>
    </source>
</evidence>
<dbReference type="PROSITE" id="PS50808">
    <property type="entry name" value="ZF_BED"/>
    <property type="match status" value="1"/>
</dbReference>
<name>A0A1R3IAA7_9ROSI</name>
<dbReference type="Pfam" id="PF02892">
    <property type="entry name" value="zf-BED"/>
    <property type="match status" value="1"/>
</dbReference>
<dbReference type="PANTHER" id="PTHR46481">
    <property type="entry name" value="ZINC FINGER BED DOMAIN-CONTAINING PROTEIN 4"/>
    <property type="match status" value="1"/>
</dbReference>
<dbReference type="SMART" id="SM00614">
    <property type="entry name" value="ZnF_BED"/>
    <property type="match status" value="1"/>
</dbReference>
<keyword evidence="8" id="KW-0539">Nucleus</keyword>
<evidence type="ECO:0000256" key="9">
    <source>
        <dbReference type="PROSITE-ProRule" id="PRU00027"/>
    </source>
</evidence>
<keyword evidence="5" id="KW-0805">Transcription regulation</keyword>
<evidence type="ECO:0000313" key="13">
    <source>
        <dbReference type="Proteomes" id="UP000187203"/>
    </source>
</evidence>
<proteinExistence type="predicted"/>
<dbReference type="OrthoDB" id="1723750at2759"/>
<keyword evidence="4" id="KW-0862">Zinc</keyword>
<keyword evidence="13" id="KW-1185">Reference proteome</keyword>
<dbReference type="AlphaFoldDB" id="A0A1R3IAA7"/>
<dbReference type="InterPro" id="IPR036236">
    <property type="entry name" value="Znf_C2H2_sf"/>
</dbReference>
<keyword evidence="2" id="KW-0479">Metal-binding</keyword>
<feature type="compositionally biased region" description="Polar residues" evidence="10">
    <location>
        <begin position="1"/>
        <end position="29"/>
    </location>
</feature>
<dbReference type="STRING" id="93759.A0A1R3IAA7"/>
<evidence type="ECO:0000256" key="7">
    <source>
        <dbReference type="ARBA" id="ARBA00023163"/>
    </source>
</evidence>
<evidence type="ECO:0000256" key="2">
    <source>
        <dbReference type="ARBA" id="ARBA00022723"/>
    </source>
</evidence>
<protein>
    <submittedName>
        <fullName evidence="12">Zinc finger, BED-type</fullName>
    </submittedName>
</protein>
<dbReference type="Pfam" id="PF05699">
    <property type="entry name" value="Dimer_Tnp_hAT"/>
    <property type="match status" value="1"/>
</dbReference>
<accession>A0A1R3IAA7</accession>
<dbReference type="Gene3D" id="3.40.50.150">
    <property type="entry name" value="Vaccinia Virus protein VP39"/>
    <property type="match status" value="1"/>
</dbReference>
<reference evidence="13" key="1">
    <citation type="submission" date="2013-09" db="EMBL/GenBank/DDBJ databases">
        <title>Corchorus olitorius genome sequencing.</title>
        <authorList>
            <person name="Alam M."/>
            <person name="Haque M.S."/>
            <person name="Islam M.S."/>
            <person name="Emdad E.M."/>
            <person name="Islam M.M."/>
            <person name="Ahmed B."/>
            <person name="Halim A."/>
            <person name="Hossen Q.M.M."/>
            <person name="Hossain M.Z."/>
            <person name="Ahmed R."/>
            <person name="Khan M.M."/>
            <person name="Islam R."/>
            <person name="Rashid M.M."/>
            <person name="Khan S.A."/>
            <person name="Rahman M.S."/>
            <person name="Alam M."/>
            <person name="Yahiya A.S."/>
            <person name="Khan M.S."/>
            <person name="Azam M.S."/>
            <person name="Haque T."/>
            <person name="Lashkar M.Z.H."/>
            <person name="Akhand A.I."/>
            <person name="Morshed G."/>
            <person name="Roy S."/>
            <person name="Uddin K.S."/>
            <person name="Rabeya T."/>
            <person name="Hossain A.S."/>
            <person name="Chowdhury A."/>
            <person name="Snigdha A.R."/>
            <person name="Mortoza M.S."/>
            <person name="Matin S.A."/>
            <person name="Hoque S.M.E."/>
            <person name="Islam M.K."/>
            <person name="Roy D.K."/>
            <person name="Haider R."/>
            <person name="Moosa M.M."/>
            <person name="Elias S.M."/>
            <person name="Hasan A.M."/>
            <person name="Jahan S."/>
            <person name="Shafiuddin M."/>
            <person name="Mahmood N."/>
            <person name="Shommy N.S."/>
        </authorList>
    </citation>
    <scope>NUCLEOTIDE SEQUENCE [LARGE SCALE GENOMIC DNA]</scope>
    <source>
        <strain evidence="13">cv. O-4</strain>
    </source>
</reference>
<evidence type="ECO:0000256" key="10">
    <source>
        <dbReference type="SAM" id="MobiDB-lite"/>
    </source>
</evidence>
<evidence type="ECO:0000256" key="6">
    <source>
        <dbReference type="ARBA" id="ARBA00023125"/>
    </source>
</evidence>
<feature type="domain" description="BED-type" evidence="11">
    <location>
        <begin position="58"/>
        <end position="119"/>
    </location>
</feature>
<evidence type="ECO:0000256" key="3">
    <source>
        <dbReference type="ARBA" id="ARBA00022771"/>
    </source>
</evidence>
<evidence type="ECO:0000313" key="12">
    <source>
        <dbReference type="EMBL" id="OMO79532.1"/>
    </source>
</evidence>
<dbReference type="InterPro" id="IPR052035">
    <property type="entry name" value="ZnF_BED_domain_contain"/>
</dbReference>
<dbReference type="EMBL" id="AWUE01018532">
    <property type="protein sequence ID" value="OMO79532.1"/>
    <property type="molecule type" value="Genomic_DNA"/>
</dbReference>
<evidence type="ECO:0000256" key="5">
    <source>
        <dbReference type="ARBA" id="ARBA00023015"/>
    </source>
</evidence>
<dbReference type="GO" id="GO:0003677">
    <property type="term" value="F:DNA binding"/>
    <property type="evidence" value="ECO:0007669"/>
    <property type="project" value="UniProtKB-KW"/>
</dbReference>
<dbReference type="InterPro" id="IPR008906">
    <property type="entry name" value="HATC_C_dom"/>
</dbReference>
<dbReference type="PANTHER" id="PTHR46481:SF10">
    <property type="entry name" value="ZINC FINGER BED DOMAIN-CONTAINING PROTEIN 39"/>
    <property type="match status" value="1"/>
</dbReference>